<proteinExistence type="predicted"/>
<dbReference type="GO" id="GO:0005524">
    <property type="term" value="F:ATP binding"/>
    <property type="evidence" value="ECO:0007669"/>
    <property type="project" value="TreeGrafter"/>
</dbReference>
<dbReference type="GO" id="GO:0051782">
    <property type="term" value="P:negative regulation of cell division"/>
    <property type="evidence" value="ECO:0007669"/>
    <property type="project" value="TreeGrafter"/>
</dbReference>
<dbReference type="InterPro" id="IPR027417">
    <property type="entry name" value="P-loop_NTPase"/>
</dbReference>
<reference evidence="2 3" key="1">
    <citation type="submission" date="2017-07" db="EMBL/GenBank/DDBJ databases">
        <title>Draft sequence of Rhodococcus enclensis 23b-28.</title>
        <authorList>
            <person name="Besaury L."/>
            <person name="Sancelme M."/>
            <person name="Amato P."/>
            <person name="Lallement A."/>
            <person name="Delort A.-M."/>
        </authorList>
    </citation>
    <scope>NUCLEOTIDE SEQUENCE [LARGE SCALE GENOMIC DNA]</scope>
    <source>
        <strain evidence="2 3">23b-28</strain>
    </source>
</reference>
<evidence type="ECO:0008006" key="4">
    <source>
        <dbReference type="Google" id="ProtNLM"/>
    </source>
</evidence>
<evidence type="ECO:0000313" key="3">
    <source>
        <dbReference type="Proteomes" id="UP000230886"/>
    </source>
</evidence>
<dbReference type="GO" id="GO:0009898">
    <property type="term" value="C:cytoplasmic side of plasma membrane"/>
    <property type="evidence" value="ECO:0007669"/>
    <property type="project" value="TreeGrafter"/>
</dbReference>
<comment type="caution">
    <text evidence="2">The sequence shown here is derived from an EMBL/GenBank/DDBJ whole genome shotgun (WGS) entry which is preliminary data.</text>
</comment>
<dbReference type="Gene3D" id="3.40.50.300">
    <property type="entry name" value="P-loop containing nucleotide triphosphate hydrolases"/>
    <property type="match status" value="1"/>
</dbReference>
<feature type="region of interest" description="Disordered" evidence="1">
    <location>
        <begin position="121"/>
        <end position="154"/>
    </location>
</feature>
<dbReference type="SUPFAM" id="SSF52540">
    <property type="entry name" value="P-loop containing nucleoside triphosphate hydrolases"/>
    <property type="match status" value="1"/>
</dbReference>
<dbReference type="InterPro" id="IPR050625">
    <property type="entry name" value="ParA/MinD_ATPase"/>
</dbReference>
<protein>
    <recommendedName>
        <fullName evidence="4">ParA family protein</fullName>
    </recommendedName>
</protein>
<gene>
    <name evidence="2" type="ORF">CHR55_30525</name>
</gene>
<name>A0A2A5J1Y7_RHOSG</name>
<dbReference type="AlphaFoldDB" id="A0A2A5J1Y7"/>
<evidence type="ECO:0000256" key="1">
    <source>
        <dbReference type="SAM" id="MobiDB-lite"/>
    </source>
</evidence>
<dbReference type="Proteomes" id="UP000230886">
    <property type="component" value="Unassembled WGS sequence"/>
</dbReference>
<dbReference type="EMBL" id="NOVD01000054">
    <property type="protein sequence ID" value="PCK23229.1"/>
    <property type="molecule type" value="Genomic_DNA"/>
</dbReference>
<dbReference type="PANTHER" id="PTHR43384">
    <property type="entry name" value="SEPTUM SITE-DETERMINING PROTEIN MIND HOMOLOG, CHLOROPLASTIC-RELATED"/>
    <property type="match status" value="1"/>
</dbReference>
<evidence type="ECO:0000313" key="2">
    <source>
        <dbReference type="EMBL" id="PCK23229.1"/>
    </source>
</evidence>
<dbReference type="RefSeq" id="WP_099698764.1">
    <property type="nucleotide sequence ID" value="NZ_NOVD01000054.1"/>
</dbReference>
<dbReference type="GO" id="GO:0005829">
    <property type="term" value="C:cytosol"/>
    <property type="evidence" value="ECO:0007669"/>
    <property type="project" value="TreeGrafter"/>
</dbReference>
<accession>A0A2A5J1Y7</accession>
<dbReference type="PANTHER" id="PTHR43384:SF14">
    <property type="entry name" value="ESX-1 SECRETION-ASSOCIATED PROTEIN ESPI"/>
    <property type="match status" value="1"/>
</dbReference>
<dbReference type="GO" id="GO:0016887">
    <property type="term" value="F:ATP hydrolysis activity"/>
    <property type="evidence" value="ECO:0007669"/>
    <property type="project" value="TreeGrafter"/>
</dbReference>
<organism evidence="2 3">
    <name type="scientific">Rhodococcus qingshengii</name>
    <dbReference type="NCBI Taxonomy" id="334542"/>
    <lineage>
        <taxon>Bacteria</taxon>
        <taxon>Bacillati</taxon>
        <taxon>Actinomycetota</taxon>
        <taxon>Actinomycetes</taxon>
        <taxon>Mycobacteriales</taxon>
        <taxon>Nocardiaceae</taxon>
        <taxon>Rhodococcus</taxon>
        <taxon>Rhodococcus erythropolis group</taxon>
    </lineage>
</organism>
<sequence>MAPTVEIEATSATTARATLTGADVPPMDLAATEDKALAAVVHEFVCTLAVKQQSAVEVIYRTGKDTRFLTVGLDGTLTESALSVPIPVVATEPEPAAAEPVSAIPAGPVTVAADPMTYETPARNVPKASQGPAEPAPAPSPGPKSARSTRSVTEPLSASFGALSALSAPRVDPAAGAPARSGVRGRVNAMFGLRLAPKADSREMRLRGAQTSIGRLLPEGALVTVANVKGGVGKTPMAIGLAETIAEYRGPATIACLDLGEIGGSFTDRVAVPPAAGQDAATLLADRGEMAHQVRASTLTRYLARQPCGSYMVAGPTGTCAPLTYDDAATVASILGRHYDLLVADTGNSSHAGSWRWAIASAHAVIVPVPLRRDSAVAAQRTLAAIAAVRPDALARTVVVITDGPGDVPMVETDAVDAFAALGVPVCRMPFEPLFASGERITLSGLRRDTQDALTVLAATVIDLIADAVD</sequence>